<evidence type="ECO:0000256" key="2">
    <source>
        <dbReference type="ARBA" id="ARBA00008670"/>
    </source>
</evidence>
<dbReference type="Pfam" id="PF00229">
    <property type="entry name" value="TNF"/>
    <property type="match status" value="1"/>
</dbReference>
<dbReference type="PANTHER" id="PTHR15151:SF24">
    <property type="entry name" value="A PROLIFERATION-INDUCING LIGAND-LIKE PROTEIN-RELATED"/>
    <property type="match status" value="1"/>
</dbReference>
<evidence type="ECO:0000313" key="11">
    <source>
        <dbReference type="EMBL" id="KAK7480459.1"/>
    </source>
</evidence>
<dbReference type="PANTHER" id="PTHR15151">
    <property type="entry name" value="PROTEIN EIGER"/>
    <property type="match status" value="1"/>
</dbReference>
<evidence type="ECO:0000256" key="5">
    <source>
        <dbReference type="ARBA" id="ARBA00023157"/>
    </source>
</evidence>
<dbReference type="InterPro" id="IPR051748">
    <property type="entry name" value="TNF_Ligand_Superfamily"/>
</dbReference>
<evidence type="ECO:0000256" key="4">
    <source>
        <dbReference type="ARBA" id="ARBA00022525"/>
    </source>
</evidence>
<keyword evidence="12" id="KW-1185">Reference proteome</keyword>
<keyword evidence="9" id="KW-1133">Transmembrane helix</keyword>
<dbReference type="InterPro" id="IPR008983">
    <property type="entry name" value="Tumour_necrosis_fac-like_dom"/>
</dbReference>
<gene>
    <name evidence="11" type="ORF">BaRGS_00028276</name>
</gene>
<keyword evidence="7" id="KW-0175">Coiled coil</keyword>
<comment type="similarity">
    <text evidence="2">Belongs to the tumor necrosis factor family.</text>
</comment>
<protein>
    <recommendedName>
        <fullName evidence="10">THD domain-containing protein</fullName>
    </recommendedName>
</protein>
<dbReference type="SUPFAM" id="SSF49842">
    <property type="entry name" value="TNF-like"/>
    <property type="match status" value="1"/>
</dbReference>
<comment type="subcellular location">
    <subcellularLocation>
        <location evidence="1">Secreted</location>
    </subcellularLocation>
</comment>
<feature type="region of interest" description="Disordered" evidence="8">
    <location>
        <begin position="156"/>
        <end position="204"/>
    </location>
</feature>
<organism evidence="11 12">
    <name type="scientific">Batillaria attramentaria</name>
    <dbReference type="NCBI Taxonomy" id="370345"/>
    <lineage>
        <taxon>Eukaryota</taxon>
        <taxon>Metazoa</taxon>
        <taxon>Spiralia</taxon>
        <taxon>Lophotrochozoa</taxon>
        <taxon>Mollusca</taxon>
        <taxon>Gastropoda</taxon>
        <taxon>Caenogastropoda</taxon>
        <taxon>Sorbeoconcha</taxon>
        <taxon>Cerithioidea</taxon>
        <taxon>Batillariidae</taxon>
        <taxon>Batillaria</taxon>
    </lineage>
</organism>
<evidence type="ECO:0000256" key="3">
    <source>
        <dbReference type="ARBA" id="ARBA00022514"/>
    </source>
</evidence>
<dbReference type="PROSITE" id="PS50049">
    <property type="entry name" value="THD_2"/>
    <property type="match status" value="1"/>
</dbReference>
<dbReference type="AlphaFoldDB" id="A0ABD0K054"/>
<reference evidence="11 12" key="1">
    <citation type="journal article" date="2023" name="Sci. Data">
        <title>Genome assembly of the Korean intertidal mud-creeper Batillaria attramentaria.</title>
        <authorList>
            <person name="Patra A.K."/>
            <person name="Ho P.T."/>
            <person name="Jun S."/>
            <person name="Lee S.J."/>
            <person name="Kim Y."/>
            <person name="Won Y.J."/>
        </authorList>
    </citation>
    <scope>NUCLEOTIDE SEQUENCE [LARGE SCALE GENOMIC DNA]</scope>
    <source>
        <strain evidence="11">Wonlab-2016</strain>
    </source>
</reference>
<keyword evidence="5" id="KW-1015">Disulfide bond</keyword>
<evidence type="ECO:0000256" key="9">
    <source>
        <dbReference type="SAM" id="Phobius"/>
    </source>
</evidence>
<feature type="domain" description="THD" evidence="10">
    <location>
        <begin position="172"/>
        <end position="341"/>
    </location>
</feature>
<dbReference type="InterPro" id="IPR006052">
    <property type="entry name" value="TNF_dom"/>
</dbReference>
<evidence type="ECO:0000256" key="8">
    <source>
        <dbReference type="SAM" id="MobiDB-lite"/>
    </source>
</evidence>
<keyword evidence="9" id="KW-0812">Transmembrane</keyword>
<dbReference type="GO" id="GO:0005615">
    <property type="term" value="C:extracellular space"/>
    <property type="evidence" value="ECO:0007669"/>
    <property type="project" value="UniProtKB-KW"/>
</dbReference>
<dbReference type="GO" id="GO:0005125">
    <property type="term" value="F:cytokine activity"/>
    <property type="evidence" value="ECO:0007669"/>
    <property type="project" value="UniProtKB-KW"/>
</dbReference>
<dbReference type="EMBL" id="JACVVK020000281">
    <property type="protein sequence ID" value="KAK7480459.1"/>
    <property type="molecule type" value="Genomic_DNA"/>
</dbReference>
<sequence length="349" mass="38637">MSSAGDSKNLDSKQLLSEFGINAKKGVTMKFGDDLHLQRQSCDCVEKGLRSTSVEDLLPESRLKNNASSCGNSSCTTAALCISAFVLICCMFGLGFYQMHRMQTEMHSLRTEHVHLKERVAELEMACAQAVTGDGGGGAFVGDRDEDAQRSPWKQYFGQDQATDDADSDESPLLHRNRRGTGSSGKDKGRKKRNNRNVNGTNDVPLQYLETPLKIFEPADWMEEMYPNQSGQPLVPNGNGSYTVKEGGLYLIYSSVLFHDVKHRQSQAVVVNGHKLFKCMDSVDYIDEDLPSSQNQAKYKSCTMTGVTQLKENDRLEVQNLYANTEIDLSTDATYFGAVLLAPSTRTKP</sequence>
<keyword evidence="3" id="KW-0202">Cytokine</keyword>
<proteinExistence type="inferred from homology"/>
<name>A0ABD0K054_9CAEN</name>
<accession>A0ABD0K054</accession>
<evidence type="ECO:0000256" key="7">
    <source>
        <dbReference type="SAM" id="Coils"/>
    </source>
</evidence>
<keyword evidence="4" id="KW-0964">Secreted</keyword>
<feature type="coiled-coil region" evidence="7">
    <location>
        <begin position="99"/>
        <end position="126"/>
    </location>
</feature>
<keyword evidence="6" id="KW-0325">Glycoprotein</keyword>
<evidence type="ECO:0000313" key="12">
    <source>
        <dbReference type="Proteomes" id="UP001519460"/>
    </source>
</evidence>
<evidence type="ECO:0000256" key="6">
    <source>
        <dbReference type="ARBA" id="ARBA00023180"/>
    </source>
</evidence>
<keyword evidence="9" id="KW-0472">Membrane</keyword>
<evidence type="ECO:0000256" key="1">
    <source>
        <dbReference type="ARBA" id="ARBA00004613"/>
    </source>
</evidence>
<dbReference type="Gene3D" id="2.60.120.40">
    <property type="match status" value="1"/>
</dbReference>
<dbReference type="Proteomes" id="UP001519460">
    <property type="component" value="Unassembled WGS sequence"/>
</dbReference>
<evidence type="ECO:0000259" key="10">
    <source>
        <dbReference type="PROSITE" id="PS50049"/>
    </source>
</evidence>
<feature type="transmembrane region" description="Helical" evidence="9">
    <location>
        <begin position="77"/>
        <end position="97"/>
    </location>
</feature>
<comment type="caution">
    <text evidence="11">The sequence shown here is derived from an EMBL/GenBank/DDBJ whole genome shotgun (WGS) entry which is preliminary data.</text>
</comment>